<dbReference type="PROSITE" id="PS50913">
    <property type="entry name" value="GRIP"/>
    <property type="match status" value="1"/>
</dbReference>
<organism evidence="10 11">
    <name type="scientific">Fistulina hepatica ATCC 64428</name>
    <dbReference type="NCBI Taxonomy" id="1128425"/>
    <lineage>
        <taxon>Eukaryota</taxon>
        <taxon>Fungi</taxon>
        <taxon>Dikarya</taxon>
        <taxon>Basidiomycota</taxon>
        <taxon>Agaricomycotina</taxon>
        <taxon>Agaricomycetes</taxon>
        <taxon>Agaricomycetidae</taxon>
        <taxon>Agaricales</taxon>
        <taxon>Fistulinaceae</taxon>
        <taxon>Fistulina</taxon>
    </lineage>
</organism>
<keyword evidence="4 6" id="KW-0175">Coiled coil</keyword>
<dbReference type="InterPro" id="IPR051952">
    <property type="entry name" value="Golgi-autophagy_related"/>
</dbReference>
<accession>A0A0D7A8G0</accession>
<feature type="compositionally biased region" description="Low complexity" evidence="7">
    <location>
        <begin position="454"/>
        <end position="477"/>
    </location>
</feature>
<evidence type="ECO:0008006" key="12">
    <source>
        <dbReference type="Google" id="ProtNLM"/>
    </source>
</evidence>
<evidence type="ECO:0000256" key="1">
    <source>
        <dbReference type="ARBA" id="ARBA00004184"/>
    </source>
</evidence>
<evidence type="ECO:0000256" key="4">
    <source>
        <dbReference type="ARBA" id="ARBA00023054"/>
    </source>
</evidence>
<dbReference type="PANTHER" id="PTHR23157:SF25">
    <property type="entry name" value="GRIP AND COILED-COIL DOMAIN-CONTAINING PROTEIN 1"/>
    <property type="match status" value="1"/>
</dbReference>
<keyword evidence="5" id="KW-0472">Membrane</keyword>
<evidence type="ECO:0000256" key="3">
    <source>
        <dbReference type="ARBA" id="ARBA00022490"/>
    </source>
</evidence>
<name>A0A0D7A8G0_9AGAR</name>
<dbReference type="SMART" id="SM00755">
    <property type="entry name" value="Grip"/>
    <property type="match status" value="1"/>
</dbReference>
<reference evidence="10 11" key="1">
    <citation type="journal article" date="2015" name="Fungal Genet. Biol.">
        <title>Evolution of novel wood decay mechanisms in Agaricales revealed by the genome sequences of Fistulina hepatica and Cylindrobasidium torrendii.</title>
        <authorList>
            <person name="Floudas D."/>
            <person name="Held B.W."/>
            <person name="Riley R."/>
            <person name="Nagy L.G."/>
            <person name="Koehler G."/>
            <person name="Ransdell A.S."/>
            <person name="Younus H."/>
            <person name="Chow J."/>
            <person name="Chiniquy J."/>
            <person name="Lipzen A."/>
            <person name="Tritt A."/>
            <person name="Sun H."/>
            <person name="Haridas S."/>
            <person name="LaButti K."/>
            <person name="Ohm R.A."/>
            <person name="Kues U."/>
            <person name="Blanchette R.A."/>
            <person name="Grigoriev I.V."/>
            <person name="Minto R.E."/>
            <person name="Hibbett D.S."/>
        </authorList>
    </citation>
    <scope>NUCLEOTIDE SEQUENCE [LARGE SCALE GENOMIC DNA]</scope>
    <source>
        <strain evidence="10 11">ATCC 64428</strain>
    </source>
</reference>
<evidence type="ECO:0000313" key="10">
    <source>
        <dbReference type="EMBL" id="KIY47015.1"/>
    </source>
</evidence>
<feature type="non-terminal residue" evidence="10">
    <location>
        <position position="1"/>
    </location>
</feature>
<comment type="subcellular location">
    <subcellularLocation>
        <location evidence="2">Cytoplasm</location>
    </subcellularLocation>
    <subcellularLocation>
        <location evidence="1">Endomembrane system</location>
        <topology evidence="1">Peripheral membrane protein</topology>
    </subcellularLocation>
</comment>
<feature type="compositionally biased region" description="Low complexity" evidence="7">
    <location>
        <begin position="435"/>
        <end position="447"/>
    </location>
</feature>
<dbReference type="EMBL" id="KN882016">
    <property type="protein sequence ID" value="KIY47015.1"/>
    <property type="molecule type" value="Genomic_DNA"/>
</dbReference>
<proteinExistence type="predicted"/>
<dbReference type="InterPro" id="IPR010569">
    <property type="entry name" value="Myotubularin-like_Pase_dom"/>
</dbReference>
<protein>
    <recommendedName>
        <fullName evidence="12">GRIP domain-containing protein</fullName>
    </recommendedName>
</protein>
<keyword evidence="3" id="KW-0963">Cytoplasm</keyword>
<feature type="region of interest" description="Disordered" evidence="7">
    <location>
        <begin position="1"/>
        <end position="20"/>
    </location>
</feature>
<evidence type="ECO:0000313" key="11">
    <source>
        <dbReference type="Proteomes" id="UP000054144"/>
    </source>
</evidence>
<dbReference type="Proteomes" id="UP000054144">
    <property type="component" value="Unassembled WGS sequence"/>
</dbReference>
<dbReference type="OrthoDB" id="1926336at2759"/>
<dbReference type="GO" id="GO:0005794">
    <property type="term" value="C:Golgi apparatus"/>
    <property type="evidence" value="ECO:0007669"/>
    <property type="project" value="TreeGrafter"/>
</dbReference>
<evidence type="ECO:0000256" key="2">
    <source>
        <dbReference type="ARBA" id="ARBA00004496"/>
    </source>
</evidence>
<feature type="domain" description="GRIP" evidence="8">
    <location>
        <begin position="480"/>
        <end position="528"/>
    </location>
</feature>
<feature type="region of interest" description="Disordered" evidence="7">
    <location>
        <begin position="435"/>
        <end position="477"/>
    </location>
</feature>
<dbReference type="Gene3D" id="1.10.220.60">
    <property type="entry name" value="GRIP domain"/>
    <property type="match status" value="1"/>
</dbReference>
<evidence type="ECO:0000256" key="6">
    <source>
        <dbReference type="SAM" id="Coils"/>
    </source>
</evidence>
<dbReference type="Pfam" id="PF01465">
    <property type="entry name" value="GRIP"/>
    <property type="match status" value="1"/>
</dbReference>
<keyword evidence="11" id="KW-1185">Reference proteome</keyword>
<feature type="coiled-coil region" evidence="6">
    <location>
        <begin position="209"/>
        <end position="370"/>
    </location>
</feature>
<evidence type="ECO:0000256" key="5">
    <source>
        <dbReference type="ARBA" id="ARBA00023136"/>
    </source>
</evidence>
<evidence type="ECO:0000259" key="8">
    <source>
        <dbReference type="PROSITE" id="PS50913"/>
    </source>
</evidence>
<gene>
    <name evidence="10" type="ORF">FISHEDRAFT_46040</name>
</gene>
<feature type="domain" description="Myotubularin phosphatase" evidence="9">
    <location>
        <begin position="360"/>
        <end position="531"/>
    </location>
</feature>
<sequence>RIEELRDTHRLESASQSDQIERLRRQVAEAEALLRTSQGVISQGEADIIRQKAEAQKLQKDVELANARVKEEEEKRTKAITLLKTVRQKLVKSEKDREDLAKELSAKEQQERTRLQNEIEVANAERERAVAGLKAQFDKEVVSLKERHDKEMVALRSQLELDAITAKSAHDAEIAAQSRRITALEASVQSLSSDKALYFEQSQLRQGELESARAHLETLQREEVELQYQLREAQERIALLTENLTEAQRNYETLMREPNAAKADRVAVEAKYEKQLADLGRNIATLERERGESEAQWARKLREKVRALDELKESLGAASRNKEQGEEAVDEMKRQLDHLTDENQEYQKQVLDLQRRIAKTEDREDTVKEREREVAARITVLERQVEESRTRESQIRATNKTLREELRKVQSSAALLERQRNPGVGYWTTRTENVAAASSPSLASARPESPRPPSASKSPTPSFTPPSSAMARSASSMSAQDEEAINLEYLRNVILQFLEHKDMRPSLVKVMSIILHFTPQEMRRLTASLKS</sequence>
<dbReference type="SUPFAM" id="SSF57997">
    <property type="entry name" value="Tropomyosin"/>
    <property type="match status" value="1"/>
</dbReference>
<feature type="compositionally biased region" description="Basic and acidic residues" evidence="7">
    <location>
        <begin position="1"/>
        <end position="12"/>
    </location>
</feature>
<dbReference type="PANTHER" id="PTHR23157">
    <property type="entry name" value="GRIP AND COILED-COIL DOMAIN-CONTAINING PROTEIN 1"/>
    <property type="match status" value="1"/>
</dbReference>
<evidence type="ECO:0000259" key="9">
    <source>
        <dbReference type="PROSITE" id="PS51339"/>
    </source>
</evidence>
<dbReference type="PROSITE" id="PS51339">
    <property type="entry name" value="PPASE_MYOTUBULARIN"/>
    <property type="match status" value="1"/>
</dbReference>
<dbReference type="AlphaFoldDB" id="A0A0D7A8G0"/>
<dbReference type="InterPro" id="IPR000237">
    <property type="entry name" value="GRIP_dom"/>
</dbReference>
<evidence type="ECO:0000256" key="7">
    <source>
        <dbReference type="SAM" id="MobiDB-lite"/>
    </source>
</evidence>